<accession>A0ABD1GK44</accession>
<dbReference type="InterPro" id="IPR021109">
    <property type="entry name" value="Peptidase_aspartic_dom_sf"/>
</dbReference>
<gene>
    <name evidence="1" type="ORF">AAHA92_21335</name>
</gene>
<reference evidence="1 2" key="1">
    <citation type="submission" date="2024-06" db="EMBL/GenBank/DDBJ databases">
        <title>A chromosome level genome sequence of Diviner's sage (Salvia divinorum).</title>
        <authorList>
            <person name="Ford S.A."/>
            <person name="Ro D.-K."/>
            <person name="Ness R.W."/>
            <person name="Phillips M.A."/>
        </authorList>
    </citation>
    <scope>NUCLEOTIDE SEQUENCE [LARGE SCALE GENOMIC DNA]</scope>
    <source>
        <strain evidence="1">SAF-2024a</strain>
        <tissue evidence="1">Leaf</tissue>
    </source>
</reference>
<proteinExistence type="predicted"/>
<dbReference type="Proteomes" id="UP001567538">
    <property type="component" value="Unassembled WGS sequence"/>
</dbReference>
<evidence type="ECO:0000313" key="2">
    <source>
        <dbReference type="Proteomes" id="UP001567538"/>
    </source>
</evidence>
<name>A0ABD1GK44_SALDI</name>
<dbReference type="PANTHER" id="PTHR35046">
    <property type="entry name" value="ZINC KNUCKLE (CCHC-TYPE) FAMILY PROTEIN"/>
    <property type="match status" value="1"/>
</dbReference>
<dbReference type="AlphaFoldDB" id="A0ABD1GK44"/>
<keyword evidence="2" id="KW-1185">Reference proteome</keyword>
<evidence type="ECO:0000313" key="1">
    <source>
        <dbReference type="EMBL" id="KAL1544491.1"/>
    </source>
</evidence>
<sequence length="108" mass="12283">MLNVHPNIEEPREQRCNLFHMKCKVRTKTCLVIIDGGCTNIVSEQLVAKLGLKPLKHPHPYKLQWLGDTGELEVKAQCRVPLKLGEWKDKVLCDIILMTACHVLLGRS</sequence>
<protein>
    <submittedName>
        <fullName evidence="1">Uncharacterized protein</fullName>
    </submittedName>
</protein>
<dbReference type="EMBL" id="JBEAFC010000008">
    <property type="protein sequence ID" value="KAL1544491.1"/>
    <property type="molecule type" value="Genomic_DNA"/>
</dbReference>
<comment type="caution">
    <text evidence="1">The sequence shown here is derived from an EMBL/GenBank/DDBJ whole genome shotgun (WGS) entry which is preliminary data.</text>
</comment>
<dbReference type="PANTHER" id="PTHR35046:SF9">
    <property type="entry name" value="RNA-DIRECTED DNA POLYMERASE"/>
    <property type="match status" value="1"/>
</dbReference>
<dbReference type="Gene3D" id="2.40.70.10">
    <property type="entry name" value="Acid Proteases"/>
    <property type="match status" value="1"/>
</dbReference>
<dbReference type="CDD" id="cd00303">
    <property type="entry name" value="retropepsin_like"/>
    <property type="match status" value="1"/>
</dbReference>
<organism evidence="1 2">
    <name type="scientific">Salvia divinorum</name>
    <name type="common">Maria pastora</name>
    <name type="synonym">Diviner's sage</name>
    <dbReference type="NCBI Taxonomy" id="28513"/>
    <lineage>
        <taxon>Eukaryota</taxon>
        <taxon>Viridiplantae</taxon>
        <taxon>Streptophyta</taxon>
        <taxon>Embryophyta</taxon>
        <taxon>Tracheophyta</taxon>
        <taxon>Spermatophyta</taxon>
        <taxon>Magnoliopsida</taxon>
        <taxon>eudicotyledons</taxon>
        <taxon>Gunneridae</taxon>
        <taxon>Pentapetalae</taxon>
        <taxon>asterids</taxon>
        <taxon>lamiids</taxon>
        <taxon>Lamiales</taxon>
        <taxon>Lamiaceae</taxon>
        <taxon>Nepetoideae</taxon>
        <taxon>Mentheae</taxon>
        <taxon>Salviinae</taxon>
        <taxon>Salvia</taxon>
        <taxon>Salvia subgen. Calosphace</taxon>
    </lineage>
</organism>